<protein>
    <submittedName>
        <fullName evidence="1">DUF3570 domain-containing protein</fullName>
    </submittedName>
</protein>
<evidence type="ECO:0000313" key="2">
    <source>
        <dbReference type="Proteomes" id="UP000664293"/>
    </source>
</evidence>
<dbReference type="EMBL" id="JAEKJR010000001">
    <property type="protein sequence ID" value="MBN8429801.1"/>
    <property type="molecule type" value="Genomic_DNA"/>
</dbReference>
<evidence type="ECO:0000313" key="1">
    <source>
        <dbReference type="EMBL" id="MBN8429801.1"/>
    </source>
</evidence>
<organism evidence="1 2">
    <name type="scientific">Microbulbifer salipaludis</name>
    <dbReference type="NCBI Taxonomy" id="187980"/>
    <lineage>
        <taxon>Bacteria</taxon>
        <taxon>Pseudomonadati</taxon>
        <taxon>Pseudomonadota</taxon>
        <taxon>Gammaproteobacteria</taxon>
        <taxon>Cellvibrionales</taxon>
        <taxon>Microbulbiferaceae</taxon>
        <taxon>Microbulbifer</taxon>
    </lineage>
</organism>
<comment type="caution">
    <text evidence="1">The sequence shown here is derived from an EMBL/GenBank/DDBJ whole genome shotgun (WGS) entry which is preliminary data.</text>
</comment>
<reference evidence="1 2" key="1">
    <citation type="submission" date="2020-12" db="EMBL/GenBank/DDBJ databases">
        <title>Oil enriched cultivation method for isolating marine PHA-producing bacteria.</title>
        <authorList>
            <person name="Zheng W."/>
            <person name="Yu S."/>
            <person name="Huang Y."/>
        </authorList>
    </citation>
    <scope>NUCLEOTIDE SEQUENCE [LARGE SCALE GENOMIC DNA]</scope>
    <source>
        <strain evidence="1 2">SN0-2</strain>
    </source>
</reference>
<dbReference type="Pfam" id="PF12094">
    <property type="entry name" value="DUF3570"/>
    <property type="match status" value="1"/>
</dbReference>
<gene>
    <name evidence="1" type="ORF">JF535_02935</name>
</gene>
<name>A0ABS3E3B0_9GAMM</name>
<keyword evidence="2" id="KW-1185">Reference proteome</keyword>
<sequence>MCTKRVRPPVVQRVAPEAAVAVTECRKWLGLLAASLIAGNAAAAVLPEERADTMYHAYSGGGVTIDGPSVLVRKNIGNTVSLSANYYVDMISGASIDVQATASPYEEQRDEFSLGVDYLVDKTTMSLNYTNSSESDYQAETVGFGISQDFFGDLSNLSMRVSFGSDTVMRNDDNDFSDFAEHRRYSLGWSQILTTKLIAELSVETVSDEGFLNNPYRSVRYVNPATELGFSYQLERYPRTRNSDAVALRAKYMLPYRAAIKTEYRRYADSWGIDSDNLELRYTHPLEQENLILEGKLRFYKQNGADFYSDLFPYADASTFLARDKELSDFASTAIGIGASYQLPERWALFDRKNTLNLYWDYILFDYDDFRDVRVHNGDASILPGEEPSYSFNAHVVRLFWSMWF</sequence>
<dbReference type="InterPro" id="IPR021953">
    <property type="entry name" value="DUF3570"/>
</dbReference>
<dbReference type="Proteomes" id="UP000664293">
    <property type="component" value="Unassembled WGS sequence"/>
</dbReference>
<accession>A0ABS3E3B0</accession>
<proteinExistence type="predicted"/>